<reference evidence="2" key="2">
    <citation type="journal article" date="2021" name="PeerJ">
        <title>Extensive microbial diversity within the chicken gut microbiome revealed by metagenomics and culture.</title>
        <authorList>
            <person name="Gilroy R."/>
            <person name="Ravi A."/>
            <person name="Getino M."/>
            <person name="Pursley I."/>
            <person name="Horton D.L."/>
            <person name="Alikhan N.F."/>
            <person name="Baker D."/>
            <person name="Gharbi K."/>
            <person name="Hall N."/>
            <person name="Watson M."/>
            <person name="Adriaenssens E.M."/>
            <person name="Foster-Nyarko E."/>
            <person name="Jarju S."/>
            <person name="Secka A."/>
            <person name="Antonio M."/>
            <person name="Oren A."/>
            <person name="Chaudhuri R.R."/>
            <person name="La Ragione R."/>
            <person name="Hildebrand F."/>
            <person name="Pallen M.J."/>
        </authorList>
    </citation>
    <scope>NUCLEOTIDE SEQUENCE</scope>
    <source>
        <strain evidence="2">ChiHjej13B12-12457</strain>
    </source>
</reference>
<evidence type="ECO:0000256" key="1">
    <source>
        <dbReference type="SAM" id="MobiDB-lite"/>
    </source>
</evidence>
<dbReference type="InterPro" id="IPR006597">
    <property type="entry name" value="Sel1-like"/>
</dbReference>
<dbReference type="PANTHER" id="PTHR11102">
    <property type="entry name" value="SEL-1-LIKE PROTEIN"/>
    <property type="match status" value="1"/>
</dbReference>
<evidence type="ECO:0000313" key="2">
    <source>
        <dbReference type="EMBL" id="HIR62183.1"/>
    </source>
</evidence>
<name>A0A9D1J638_9BACT</name>
<dbReference type="SMART" id="SM00671">
    <property type="entry name" value="SEL1"/>
    <property type="match status" value="3"/>
</dbReference>
<sequence length="166" mass="18690">MKDIDYDSLSFKQLLKYAEKGDEWAQYLVGLEYAFPENEEDTDDEEAVRWFRKAADAGVPEACFRIAERMFTGSGIEQDPEAAYDLALKVAEEADLPEAWALLGFMYGAGVPVEEDMDKCRELLEKGASMGSEYAQSLLDELDNGTLFGDGEDDDDDYDEDEDEDD</sequence>
<dbReference type="InterPro" id="IPR050767">
    <property type="entry name" value="Sel1_AlgK"/>
</dbReference>
<dbReference type="Gene3D" id="1.25.40.10">
    <property type="entry name" value="Tetratricopeptide repeat domain"/>
    <property type="match status" value="1"/>
</dbReference>
<dbReference type="EMBL" id="DVHI01000025">
    <property type="protein sequence ID" value="HIR62183.1"/>
    <property type="molecule type" value="Genomic_DNA"/>
</dbReference>
<dbReference type="Proteomes" id="UP000886744">
    <property type="component" value="Unassembled WGS sequence"/>
</dbReference>
<dbReference type="Pfam" id="PF08238">
    <property type="entry name" value="Sel1"/>
    <property type="match status" value="3"/>
</dbReference>
<dbReference type="AlphaFoldDB" id="A0A9D1J638"/>
<feature type="compositionally biased region" description="Acidic residues" evidence="1">
    <location>
        <begin position="150"/>
        <end position="166"/>
    </location>
</feature>
<protein>
    <submittedName>
        <fullName evidence="2">Sel1 repeat family protein</fullName>
    </submittedName>
</protein>
<proteinExistence type="predicted"/>
<dbReference type="PANTHER" id="PTHR11102:SF160">
    <property type="entry name" value="ERAD-ASSOCIATED E3 UBIQUITIN-PROTEIN LIGASE COMPONENT HRD3"/>
    <property type="match status" value="1"/>
</dbReference>
<dbReference type="SUPFAM" id="SSF81901">
    <property type="entry name" value="HCP-like"/>
    <property type="match status" value="1"/>
</dbReference>
<accession>A0A9D1J638</accession>
<feature type="non-terminal residue" evidence="2">
    <location>
        <position position="166"/>
    </location>
</feature>
<reference evidence="2" key="1">
    <citation type="submission" date="2020-10" db="EMBL/GenBank/DDBJ databases">
        <authorList>
            <person name="Gilroy R."/>
        </authorList>
    </citation>
    <scope>NUCLEOTIDE SEQUENCE</scope>
    <source>
        <strain evidence="2">ChiHjej13B12-12457</strain>
    </source>
</reference>
<feature type="region of interest" description="Disordered" evidence="1">
    <location>
        <begin position="141"/>
        <end position="166"/>
    </location>
</feature>
<evidence type="ECO:0000313" key="3">
    <source>
        <dbReference type="Proteomes" id="UP000886744"/>
    </source>
</evidence>
<gene>
    <name evidence="2" type="ORF">IAC94_01495</name>
</gene>
<organism evidence="2 3">
    <name type="scientific">Candidatus Coprenecus avistercoris</name>
    <dbReference type="NCBI Taxonomy" id="2840730"/>
    <lineage>
        <taxon>Bacteria</taxon>
        <taxon>Pseudomonadati</taxon>
        <taxon>Bacteroidota</taxon>
        <taxon>Bacteroidia</taxon>
        <taxon>Bacteroidales</taxon>
        <taxon>Rikenellaceae</taxon>
        <taxon>Rikenellaceae incertae sedis</taxon>
        <taxon>Candidatus Coprenecus</taxon>
    </lineage>
</organism>
<dbReference type="InterPro" id="IPR011990">
    <property type="entry name" value="TPR-like_helical_dom_sf"/>
</dbReference>
<comment type="caution">
    <text evidence="2">The sequence shown here is derived from an EMBL/GenBank/DDBJ whole genome shotgun (WGS) entry which is preliminary data.</text>
</comment>